<proteinExistence type="predicted"/>
<dbReference type="RefSeq" id="WP_187804472.1">
    <property type="nucleotide sequence ID" value="NZ_LZEU01000001.1"/>
</dbReference>
<evidence type="ECO:0008006" key="4">
    <source>
        <dbReference type="Google" id="ProtNLM"/>
    </source>
</evidence>
<dbReference type="Proteomes" id="UP000744555">
    <property type="component" value="Unassembled WGS sequence"/>
</dbReference>
<protein>
    <recommendedName>
        <fullName evidence="4">Solute-binding protein family 3/N-terminal domain-containing protein</fullName>
    </recommendedName>
</protein>
<comment type="caution">
    <text evidence="2">The sequence shown here is derived from an EMBL/GenBank/DDBJ whole genome shotgun (WGS) entry which is preliminary data.</text>
</comment>
<feature type="signal peptide" evidence="1">
    <location>
        <begin position="1"/>
        <end position="22"/>
    </location>
</feature>
<feature type="chain" id="PRO_5047091555" description="Solute-binding protein family 3/N-terminal domain-containing protein" evidence="1">
    <location>
        <begin position="23"/>
        <end position="297"/>
    </location>
</feature>
<sequence>MSPRLRALLVLLMLCAAPPTWAGQAPSNEITWHMSPWPGLINIRNGQPDNGIIVDLLQQITQRLPDYQHRYSMANLTRGLEQLKRESLSCFLPAFPTPERAEHGYYVGLFATMPHQLVVRTTDVERIRAGQAEISLQQLLHERNLRGGLVLDRSYGPVLDPLLQAADVQAQLLRIQTSSAGSNLYGMLEHGRIDYLLDYAEVVQYVQRQQDFARDLSLLPLQETSTPYVSGIYCSKTAEGAELIRRIDTIARQPEVISHFIAAQKAYVPPATLHHYQAWIDRFFAQRAQQDLTTLPH</sequence>
<accession>A0ABR7RWY4</accession>
<reference evidence="2 3" key="1">
    <citation type="submission" date="2016-06" db="EMBL/GenBank/DDBJ databases">
        <authorList>
            <person name="Ramos C."/>
            <person name="Pintado A."/>
            <person name="Crespo-Gomez J.I."/>
        </authorList>
    </citation>
    <scope>NUCLEOTIDE SEQUENCE [LARGE SCALE GENOMIC DNA]</scope>
    <source>
        <strain evidence="2 3">AVO110</strain>
    </source>
</reference>
<keyword evidence="3" id="KW-1185">Reference proteome</keyword>
<evidence type="ECO:0000313" key="3">
    <source>
        <dbReference type="Proteomes" id="UP000744555"/>
    </source>
</evidence>
<dbReference type="SUPFAM" id="SSF53850">
    <property type="entry name" value="Periplasmic binding protein-like II"/>
    <property type="match status" value="1"/>
</dbReference>
<name>A0ABR7RWY4_AQUAC</name>
<gene>
    <name evidence="2" type="ORF">A9179_03430</name>
</gene>
<evidence type="ECO:0000256" key="1">
    <source>
        <dbReference type="SAM" id="SignalP"/>
    </source>
</evidence>
<evidence type="ECO:0000313" key="2">
    <source>
        <dbReference type="EMBL" id="MBC9249324.1"/>
    </source>
</evidence>
<organism evidence="2 3">
    <name type="scientific">Aquipseudomonas alcaligenes</name>
    <name type="common">Pseudomonas alcaligenes</name>
    <dbReference type="NCBI Taxonomy" id="43263"/>
    <lineage>
        <taxon>Bacteria</taxon>
        <taxon>Pseudomonadati</taxon>
        <taxon>Pseudomonadota</taxon>
        <taxon>Gammaproteobacteria</taxon>
        <taxon>Pseudomonadales</taxon>
        <taxon>Pseudomonadaceae</taxon>
        <taxon>Aquipseudomonas</taxon>
    </lineage>
</organism>
<dbReference type="EMBL" id="LZEU01000001">
    <property type="protein sequence ID" value="MBC9249324.1"/>
    <property type="molecule type" value="Genomic_DNA"/>
</dbReference>
<keyword evidence="1" id="KW-0732">Signal</keyword>